<organism evidence="1 2">
    <name type="scientific">Variovorax ureilyticus</name>
    <dbReference type="NCBI Taxonomy" id="1836198"/>
    <lineage>
        <taxon>Bacteria</taxon>
        <taxon>Pseudomonadati</taxon>
        <taxon>Pseudomonadota</taxon>
        <taxon>Betaproteobacteria</taxon>
        <taxon>Burkholderiales</taxon>
        <taxon>Comamonadaceae</taxon>
        <taxon>Variovorax</taxon>
    </lineage>
</organism>
<dbReference type="Proteomes" id="UP001365846">
    <property type="component" value="Unassembled WGS sequence"/>
</dbReference>
<accession>A0ABU8VI13</accession>
<protein>
    <submittedName>
        <fullName evidence="1">Uncharacterized protein</fullName>
    </submittedName>
</protein>
<proteinExistence type="predicted"/>
<comment type="caution">
    <text evidence="1">The sequence shown here is derived from an EMBL/GenBank/DDBJ whole genome shotgun (WGS) entry which is preliminary data.</text>
</comment>
<evidence type="ECO:0000313" key="1">
    <source>
        <dbReference type="EMBL" id="MEJ8813308.1"/>
    </source>
</evidence>
<evidence type="ECO:0000313" key="2">
    <source>
        <dbReference type="Proteomes" id="UP001365846"/>
    </source>
</evidence>
<keyword evidence="2" id="KW-1185">Reference proteome</keyword>
<dbReference type="EMBL" id="JBBKZU010000008">
    <property type="protein sequence ID" value="MEJ8813308.1"/>
    <property type="molecule type" value="Genomic_DNA"/>
</dbReference>
<dbReference type="RefSeq" id="WP_340358545.1">
    <property type="nucleotide sequence ID" value="NZ_JBBKZU010000008.1"/>
</dbReference>
<name>A0ABU8VI13_9BURK</name>
<sequence length="72" mass="7803">MYLLHRLAAQQLPIAVTGGEHVDAVRVLSLAGHIKASIPKPVRTLDGFEQPAATVSEITSLGRSMLKRFPLK</sequence>
<gene>
    <name evidence="1" type="ORF">WKW77_19630</name>
</gene>
<reference evidence="1 2" key="1">
    <citation type="submission" date="2024-03" db="EMBL/GenBank/DDBJ databases">
        <title>Novel species of the genus Variovorax.</title>
        <authorList>
            <person name="Liu Q."/>
            <person name="Xin Y.-H."/>
        </authorList>
    </citation>
    <scope>NUCLEOTIDE SEQUENCE [LARGE SCALE GENOMIC DNA]</scope>
    <source>
        <strain evidence="1 2">KACC 18899</strain>
    </source>
</reference>